<evidence type="ECO:0000313" key="1">
    <source>
        <dbReference type="EMBL" id="BDG09266.1"/>
    </source>
</evidence>
<dbReference type="EMBL" id="AP025592">
    <property type="protein sequence ID" value="BDG09266.1"/>
    <property type="molecule type" value="Genomic_DNA"/>
</dbReference>
<organism evidence="1 2">
    <name type="scientific">Anaeromyxobacter paludicola</name>
    <dbReference type="NCBI Taxonomy" id="2918171"/>
    <lineage>
        <taxon>Bacteria</taxon>
        <taxon>Pseudomonadati</taxon>
        <taxon>Myxococcota</taxon>
        <taxon>Myxococcia</taxon>
        <taxon>Myxococcales</taxon>
        <taxon>Cystobacterineae</taxon>
        <taxon>Anaeromyxobacteraceae</taxon>
        <taxon>Anaeromyxobacter</taxon>
    </lineage>
</organism>
<sequence>MSIDLSKKNWLSALVEAELAGYDPAQARLRLPPELRLQDADGPDLEARARLVVLRSVRQRIDPPEGGRPDEAFLSPIRGHIDLVLDLALLQAGTFEPGKRRAEIATFFAAACGDVAGALDADPGEIDEPDEGPVRRGLARAGVILKKRTYPAGDPVDGLPLYPCVLSVQRRLLARLAIGYYARGHLEKEAARRQLLAASRELALLAEMLAGMFTAGAPLDAARRRTWRRQVTRLGLQKLDEKELLERVSTPRSPAQLARVVLPVAAQTFVEHLALAEVAAGASPERAAWLEALAAAAGIQPEELVELRARAAIVHADYRHLFQPSGDGDDLSPADWEDAADEMLEKVSQAVSDNLDAVVAELKETGSVSGLVAKAAAGTPLTADEKRRVKVILIDLAKAVPALAIFAAPGGMLLLPLLAKLLPFDVLPSAWSREGKPGRKSARAREKA</sequence>
<dbReference type="Proteomes" id="UP001162734">
    <property type="component" value="Chromosome"/>
</dbReference>
<accession>A0ABN6N7V4</accession>
<evidence type="ECO:0008006" key="3">
    <source>
        <dbReference type="Google" id="ProtNLM"/>
    </source>
</evidence>
<name>A0ABN6N7V4_9BACT</name>
<keyword evidence="2" id="KW-1185">Reference proteome</keyword>
<evidence type="ECO:0000313" key="2">
    <source>
        <dbReference type="Proteomes" id="UP001162734"/>
    </source>
</evidence>
<gene>
    <name evidence="1" type="ORF">AMPC_23790</name>
</gene>
<reference evidence="2" key="1">
    <citation type="journal article" date="2022" name="Int. J. Syst. Evol. Microbiol.">
        <title>Anaeromyxobacter oryzae sp. nov., Anaeromyxobacter diazotrophicus sp. nov. and Anaeromyxobacter paludicola sp. nov., isolated from paddy soils.</title>
        <authorList>
            <person name="Itoh H."/>
            <person name="Xu Z."/>
            <person name="Mise K."/>
            <person name="Masuda Y."/>
            <person name="Ushijima N."/>
            <person name="Hayakawa C."/>
            <person name="Shiratori Y."/>
            <person name="Senoo K."/>
        </authorList>
    </citation>
    <scope>NUCLEOTIDE SEQUENCE [LARGE SCALE GENOMIC DNA]</scope>
    <source>
        <strain evidence="2">Red630</strain>
    </source>
</reference>
<protein>
    <recommendedName>
        <fullName evidence="3">LETM1-like protein</fullName>
    </recommendedName>
</protein>
<proteinExistence type="predicted"/>
<dbReference type="RefSeq" id="WP_263009621.1">
    <property type="nucleotide sequence ID" value="NZ_AP025592.1"/>
</dbReference>